<sequence length="120" mass="13701">MRKVLFFFTLNVSILSFAQGRNISLSKKIKEPRVLSTGDTLKINQVVFYKLGNNPDGSFRFVQDLNGMNEPIRPSGSRASMMKQPILFFKEKDGVVYAFTKYFVTNIEAAIQTKEIEIIK</sequence>
<evidence type="ECO:0000313" key="1">
    <source>
        <dbReference type="EMBL" id="OPB73612.1"/>
    </source>
</evidence>
<gene>
    <name evidence="1" type="ORF">BAY32_11255</name>
</gene>
<organism evidence="1 2">
    <name type="scientific">Elizabethkingia ursingii</name>
    <dbReference type="NCBI Taxonomy" id="1756150"/>
    <lineage>
        <taxon>Bacteria</taxon>
        <taxon>Pseudomonadati</taxon>
        <taxon>Bacteroidota</taxon>
        <taxon>Flavobacteriia</taxon>
        <taxon>Flavobacteriales</taxon>
        <taxon>Weeksellaceae</taxon>
        <taxon>Elizabethkingia</taxon>
    </lineage>
</organism>
<dbReference type="Proteomes" id="UP000190816">
    <property type="component" value="Unassembled WGS sequence"/>
</dbReference>
<dbReference type="RefSeq" id="WP_078402607.1">
    <property type="nucleotide sequence ID" value="NZ_CP016377.1"/>
</dbReference>
<comment type="caution">
    <text evidence="1">The sequence shown here is derived from an EMBL/GenBank/DDBJ whole genome shotgun (WGS) entry which is preliminary data.</text>
</comment>
<protein>
    <submittedName>
        <fullName evidence="1">Uncharacterized protein</fullName>
    </submittedName>
</protein>
<reference evidence="1 2" key="1">
    <citation type="submission" date="2016-06" db="EMBL/GenBank/DDBJ databases">
        <authorList>
            <person name="Nicholson A.C."/>
        </authorList>
    </citation>
    <scope>NUCLEOTIDE SEQUENCE [LARGE SCALE GENOMIC DNA]</scope>
    <source>
        <strain evidence="1 2">G4123</strain>
    </source>
</reference>
<dbReference type="AlphaFoldDB" id="A0AAJ3NAL9"/>
<accession>A0AAJ3NAL9</accession>
<proteinExistence type="predicted"/>
<evidence type="ECO:0000313" key="2">
    <source>
        <dbReference type="Proteomes" id="UP000190816"/>
    </source>
</evidence>
<name>A0AAJ3NAL9_9FLAO</name>
<dbReference type="EMBL" id="MAIC01000016">
    <property type="protein sequence ID" value="OPB73612.1"/>
    <property type="molecule type" value="Genomic_DNA"/>
</dbReference>
<dbReference type="KEGG" id="ego:BBD34_04965"/>